<dbReference type="PANTHER" id="PTHR13504:SF38">
    <property type="entry name" value="FIDO DOMAIN-CONTAINING PROTEIN"/>
    <property type="match status" value="1"/>
</dbReference>
<dbReference type="OrthoDB" id="9807853at2"/>
<feature type="binding site" evidence="4">
    <location>
        <begin position="264"/>
        <end position="265"/>
    </location>
    <ligand>
        <name>ATP</name>
        <dbReference type="ChEBI" id="CHEBI:30616"/>
    </ligand>
</feature>
<dbReference type="InterPro" id="IPR025758">
    <property type="entry name" value="Fic/DOC_N"/>
</dbReference>
<dbReference type="InterPro" id="IPR040198">
    <property type="entry name" value="Fido_containing"/>
</dbReference>
<proteinExistence type="predicted"/>
<comment type="caution">
    <text evidence="6">The sequence shown here is derived from an EMBL/GenBank/DDBJ whole genome shotgun (WGS) entry which is preliminary data.</text>
</comment>
<dbReference type="PIRSF" id="PIRSF038925">
    <property type="entry name" value="AMP-prot_trans"/>
    <property type="match status" value="1"/>
</dbReference>
<comment type="catalytic activity">
    <reaction evidence="1">
        <text>L-tyrosyl-[protein] + ATP = O-(5'-adenylyl)-L-tyrosyl-[protein] + diphosphate</text>
        <dbReference type="Rhea" id="RHEA:54288"/>
        <dbReference type="Rhea" id="RHEA-COMP:10136"/>
        <dbReference type="Rhea" id="RHEA-COMP:13846"/>
        <dbReference type="ChEBI" id="CHEBI:30616"/>
        <dbReference type="ChEBI" id="CHEBI:33019"/>
        <dbReference type="ChEBI" id="CHEBI:46858"/>
        <dbReference type="ChEBI" id="CHEBI:83624"/>
        <dbReference type="EC" id="2.7.7.108"/>
    </reaction>
</comment>
<keyword evidence="7" id="KW-1185">Reference proteome</keyword>
<dbReference type="GO" id="GO:0042803">
    <property type="term" value="F:protein homodimerization activity"/>
    <property type="evidence" value="ECO:0007669"/>
    <property type="project" value="UniProtKB-UniRule"/>
</dbReference>
<sequence length="401" mass="44296">MSTPPGVTGRLPNRAGRYMAQPTGYRAFSPAPLPPQPPVRLEGELQALLSKADRALGRLDGSIQTLPNPDLFVFMYVRKEAVLSSQIEGTQSSLQDLLAAEARILSPHLPRDVDEVVNYVTAMNYGLARLATLPVSVRLIREIHERLLQGVRGARCTPGELRRTQNWIGPGGCTLNEATFVPPPPHEVPEALGALETFLHADSDIPALIQIGLAHAQFETIHPFLDGNGRVGRLLISFLLCQREILVKPVLYLSHYFKRHRAEYYERLQAVRDIGDWEGWLAFFLRGVASVSLEATDTARRILALREDHRARVTQGLGRAAGNGHKVLEHLYQRPIVAVADVEALTATSYTAANNLVSRMVELGVLVEATGYRRNRLFRYQAYIDLFGEGGEPGQGPGPEP</sequence>
<feature type="domain" description="Fido" evidence="5">
    <location>
        <begin position="135"/>
        <end position="286"/>
    </location>
</feature>
<evidence type="ECO:0000256" key="2">
    <source>
        <dbReference type="PIRSR" id="PIRSR038925-1"/>
    </source>
</evidence>
<dbReference type="Pfam" id="PF02661">
    <property type="entry name" value="Fic"/>
    <property type="match status" value="1"/>
</dbReference>
<keyword evidence="1" id="KW-0808">Transferase</keyword>
<dbReference type="AlphaFoldDB" id="A0A4S3L1Q8"/>
<dbReference type="Pfam" id="PF13784">
    <property type="entry name" value="Fic_N"/>
    <property type="match status" value="1"/>
</dbReference>
<feature type="active site" evidence="3">
    <location>
        <position position="222"/>
    </location>
</feature>
<feature type="binding site" evidence="4">
    <location>
        <begin position="226"/>
        <end position="233"/>
    </location>
    <ligand>
        <name>ATP</name>
        <dbReference type="ChEBI" id="CHEBI:30616"/>
    </ligand>
</feature>
<dbReference type="PROSITE" id="PS51459">
    <property type="entry name" value="FIDO"/>
    <property type="match status" value="1"/>
</dbReference>
<organism evidence="6 7">
    <name type="scientific">Pseudofulvimonas gallinarii</name>
    <dbReference type="NCBI Taxonomy" id="634155"/>
    <lineage>
        <taxon>Bacteria</taxon>
        <taxon>Pseudomonadati</taxon>
        <taxon>Pseudomonadota</taxon>
        <taxon>Gammaproteobacteria</taxon>
        <taxon>Lysobacterales</taxon>
        <taxon>Rhodanobacteraceae</taxon>
        <taxon>Pseudofulvimonas</taxon>
    </lineage>
</organism>
<keyword evidence="1" id="KW-0548">Nucleotidyltransferase</keyword>
<feature type="binding site" evidence="2">
    <location>
        <begin position="227"/>
        <end position="233"/>
    </location>
    <ligand>
        <name>ATP</name>
        <dbReference type="ChEBI" id="CHEBI:30616"/>
    </ligand>
</feature>
<dbReference type="Proteomes" id="UP000294599">
    <property type="component" value="Unassembled WGS sequence"/>
</dbReference>
<comment type="catalytic activity">
    <reaction evidence="1">
        <text>L-threonyl-[protein] + ATP = 3-O-(5'-adenylyl)-L-threonyl-[protein] + diphosphate</text>
        <dbReference type="Rhea" id="RHEA:54292"/>
        <dbReference type="Rhea" id="RHEA-COMP:11060"/>
        <dbReference type="Rhea" id="RHEA-COMP:13847"/>
        <dbReference type="ChEBI" id="CHEBI:30013"/>
        <dbReference type="ChEBI" id="CHEBI:30616"/>
        <dbReference type="ChEBI" id="CHEBI:33019"/>
        <dbReference type="ChEBI" id="CHEBI:138113"/>
        <dbReference type="EC" id="2.7.7.108"/>
    </reaction>
</comment>
<dbReference type="GO" id="GO:0000287">
    <property type="term" value="F:magnesium ion binding"/>
    <property type="evidence" value="ECO:0007669"/>
    <property type="project" value="UniProtKB-UniRule"/>
</dbReference>
<dbReference type="PANTHER" id="PTHR13504">
    <property type="entry name" value="FIDO DOMAIN-CONTAINING PROTEIN DDB_G0283145"/>
    <property type="match status" value="1"/>
</dbReference>
<name>A0A4S3L1Q8_9GAMM</name>
<evidence type="ECO:0000256" key="1">
    <source>
        <dbReference type="PIRNR" id="PIRNR038925"/>
    </source>
</evidence>
<feature type="binding site" evidence="2">
    <location>
        <position position="88"/>
    </location>
    <ligand>
        <name>ATP</name>
        <dbReference type="ChEBI" id="CHEBI:30616"/>
    </ligand>
</feature>
<reference evidence="6 7" key="1">
    <citation type="submission" date="2019-03" db="EMBL/GenBank/DDBJ databases">
        <title>Genomic Encyclopedia of Type Strains, Phase IV (KMG-IV): sequencing the most valuable type-strain genomes for metagenomic binning, comparative biology and taxonomic classification.</title>
        <authorList>
            <person name="Goeker M."/>
        </authorList>
    </citation>
    <scope>NUCLEOTIDE SEQUENCE [LARGE SCALE GENOMIC DNA]</scope>
    <source>
        <strain evidence="6 7">DSM 21944</strain>
    </source>
</reference>
<evidence type="ECO:0000313" key="7">
    <source>
        <dbReference type="Proteomes" id="UP000294599"/>
    </source>
</evidence>
<evidence type="ECO:0000259" key="5">
    <source>
        <dbReference type="PROSITE" id="PS51459"/>
    </source>
</evidence>
<accession>A0A4S3L1Q8</accession>
<dbReference type="InterPro" id="IPR026287">
    <property type="entry name" value="SoFic-like"/>
</dbReference>
<keyword evidence="1 2" id="KW-0067">ATP-binding</keyword>
<dbReference type="GO" id="GO:0070733">
    <property type="term" value="F:AMPylase activity"/>
    <property type="evidence" value="ECO:0007669"/>
    <property type="project" value="UniProtKB-UniRule"/>
</dbReference>
<dbReference type="EMBL" id="SMAF01000023">
    <property type="protein sequence ID" value="TCS94333.1"/>
    <property type="molecule type" value="Genomic_DNA"/>
</dbReference>
<dbReference type="GO" id="GO:0005524">
    <property type="term" value="F:ATP binding"/>
    <property type="evidence" value="ECO:0007669"/>
    <property type="project" value="UniProtKB-UniRule"/>
</dbReference>
<protein>
    <recommendedName>
        <fullName evidence="1">Protein adenylyltransferase</fullName>
        <ecNumber evidence="1">2.7.7.108</ecNumber>
    </recommendedName>
    <alternativeName>
        <fullName evidence="1">AMPylator</fullName>
    </alternativeName>
</protein>
<dbReference type="SUPFAM" id="SSF140931">
    <property type="entry name" value="Fic-like"/>
    <property type="match status" value="1"/>
</dbReference>
<dbReference type="InterPro" id="IPR003812">
    <property type="entry name" value="Fido"/>
</dbReference>
<evidence type="ECO:0000256" key="3">
    <source>
        <dbReference type="PIRSR" id="PIRSR640198-1"/>
    </source>
</evidence>
<evidence type="ECO:0000256" key="4">
    <source>
        <dbReference type="PIRSR" id="PIRSR640198-2"/>
    </source>
</evidence>
<feature type="binding site" evidence="2">
    <location>
        <position position="222"/>
    </location>
    <ligand>
        <name>ATP</name>
        <dbReference type="ChEBI" id="CHEBI:30616"/>
    </ligand>
</feature>
<comment type="subunit">
    <text evidence="1">Homodimer.</text>
</comment>
<dbReference type="RefSeq" id="WP_123520641.1">
    <property type="nucleotide sequence ID" value="NZ_JBHMFH010000001.1"/>
</dbReference>
<feature type="binding site" evidence="2">
    <location>
        <position position="264"/>
    </location>
    <ligand>
        <name>ATP</name>
        <dbReference type="ChEBI" id="CHEBI:30616"/>
    </ligand>
</feature>
<keyword evidence="1 2" id="KW-0547">Nucleotide-binding</keyword>
<dbReference type="InterPro" id="IPR036597">
    <property type="entry name" value="Fido-like_dom_sf"/>
</dbReference>
<dbReference type="Gene3D" id="1.10.3290.10">
    <property type="entry name" value="Fido-like domain"/>
    <property type="match status" value="1"/>
</dbReference>
<comment type="function">
    <text evidence="1">Adenylyltransferase that mediates the addition of adenosine 5'-monophosphate (AMP) to specific residues of target proteins.</text>
</comment>
<gene>
    <name evidence="6" type="ORF">EDC25_1233</name>
</gene>
<evidence type="ECO:0000313" key="6">
    <source>
        <dbReference type="EMBL" id="TCS94333.1"/>
    </source>
</evidence>
<dbReference type="EC" id="2.7.7.108" evidence="1"/>